<feature type="domain" description="RecF/RecN/SMC N-terminal" evidence="3">
    <location>
        <begin position="16"/>
        <end position="890"/>
    </location>
</feature>
<feature type="coiled-coil region" evidence="1">
    <location>
        <begin position="543"/>
        <end position="573"/>
    </location>
</feature>
<evidence type="ECO:0000256" key="1">
    <source>
        <dbReference type="SAM" id="Coils"/>
    </source>
</evidence>
<dbReference type="Pfam" id="PF02463">
    <property type="entry name" value="SMC_N"/>
    <property type="match status" value="1"/>
</dbReference>
<dbReference type="RefSeq" id="WP_104231421.1">
    <property type="nucleotide sequence ID" value="NZ_PSNW01000009.1"/>
</dbReference>
<dbReference type="InterPro" id="IPR027417">
    <property type="entry name" value="P-loop_NTPase"/>
</dbReference>
<dbReference type="EMBL" id="PSNW01000009">
    <property type="protein sequence ID" value="PPE72977.1"/>
    <property type="molecule type" value="Genomic_DNA"/>
</dbReference>
<feature type="coiled-coil region" evidence="1">
    <location>
        <begin position="273"/>
        <end position="321"/>
    </location>
</feature>
<dbReference type="SUPFAM" id="SSF52540">
    <property type="entry name" value="P-loop containing nucleoside triphosphate hydrolases"/>
    <property type="match status" value="1"/>
</dbReference>
<evidence type="ECO:0000313" key="4">
    <source>
        <dbReference type="EMBL" id="PPE72977.1"/>
    </source>
</evidence>
<name>A0A2S5TDK9_9GAMM</name>
<dbReference type="PANTHER" id="PTHR32182:SF0">
    <property type="entry name" value="DNA REPLICATION AND REPAIR PROTEIN RECF"/>
    <property type="match status" value="1"/>
</dbReference>
<accession>A0A2S5TDK9</accession>
<dbReference type="Gene3D" id="3.40.50.300">
    <property type="entry name" value="P-loop containing nucleotide triphosphate hydrolases"/>
    <property type="match status" value="2"/>
</dbReference>
<dbReference type="InterPro" id="IPR003395">
    <property type="entry name" value="RecF/RecN/SMC_N"/>
</dbReference>
<dbReference type="GO" id="GO:0000731">
    <property type="term" value="P:DNA synthesis involved in DNA repair"/>
    <property type="evidence" value="ECO:0007669"/>
    <property type="project" value="TreeGrafter"/>
</dbReference>
<feature type="region of interest" description="Disordered" evidence="2">
    <location>
        <begin position="339"/>
        <end position="364"/>
    </location>
</feature>
<gene>
    <name evidence="4" type="ORF">C3942_16300</name>
</gene>
<feature type="coiled-coil region" evidence="1">
    <location>
        <begin position="191"/>
        <end position="225"/>
    </location>
</feature>
<reference evidence="4 5" key="1">
    <citation type="submission" date="2018-02" db="EMBL/GenBank/DDBJ databases">
        <title>Genome sequencing of Solimonas sp. HR-BB.</title>
        <authorList>
            <person name="Lee Y."/>
            <person name="Jeon C.O."/>
        </authorList>
    </citation>
    <scope>NUCLEOTIDE SEQUENCE [LARGE SCALE GENOMIC DNA]</scope>
    <source>
        <strain evidence="4 5">HR-BB</strain>
    </source>
</reference>
<dbReference type="CDD" id="cd00267">
    <property type="entry name" value="ABC_ATPase"/>
    <property type="match status" value="1"/>
</dbReference>
<sequence>MFRFEKIEVLHWDYWRRFSLPLESAIVTVVGPNGSGKTTLLDAFRTLLAIECASGRDYKRYVRRADQPYAWLRAVVQNPRRPSGQQAFFPIKDPLVTLLCRIRKKGGDWERQYGIAAGDVSIEQAEQHPDVRWVGLRQYESDLEHAGLTRAIRRVLALEQGDTDKLCEYSPRQLLSLVFNVFGDQEVLDNYARAQDDQRLAQKELDETEMRRADLGLHLQEHEAKVNSFRQWMSLTREAEAVQAEWLPRVRIAENYAAIKGSRSQLAGLRQEHAQQSRELASGEGRLRELQQRDEAAAQRKSALQAQMTEAGQALQRANRALAGTEALLGERSRLEQRAAQQSEGFDAAALSQEQESLREEHSRLKLERSELRAALPELESRITALQSGRAPTPDDVTRFRRALDEAGIGHQTLGEIVQIRDEAWHAAVEAVLKPYRHVILLTQAGDASRAWSLGEKLRYRHFVVPERAPAPAPRAGTLAECVRFLAPIPGWLGQLLNDIRRVADAREGADLARNQSWITPAGYHGERRGARDIGVGDFHFGARALDQAREQLEQQQRRLNRIAEREAELTARISTIQALLSGSRATQDLADRAAEFAAAEGRLEEQRQAVGAQQERFNALREEEQGLAEQLAQLHADSRAADARLRQLRQQVPQLAQRLHEDREEQARRIAGLRQDWRRRPQWRSSTARAEARARFGSVGEAEREVERLHRQLAEGTFERDPQVVAVRDKLLTDHTQLERTIQDRGVHLDRARRLTDDARGAYINKLRATLRRYAQNVQQLGGVAGIGVEVQHPDIRNDDLSLAQAGLEVRFNFDQKGLIGLNDGEASGGQQVMKSMILLVGLMMDESSAGGFVFIDEPFAHLDIFNIDKVGAFLASTRAQYILTAPVSHNVNVFKPSGLTLVTQKRKPGERWAPPVAVLTRQAPA</sequence>
<feature type="coiled-coil region" evidence="1">
    <location>
        <begin position="604"/>
        <end position="677"/>
    </location>
</feature>
<dbReference type="PANTHER" id="PTHR32182">
    <property type="entry name" value="DNA REPLICATION AND REPAIR PROTEIN RECF"/>
    <property type="match status" value="1"/>
</dbReference>
<dbReference type="AlphaFoldDB" id="A0A2S5TDK9"/>
<comment type="caution">
    <text evidence="4">The sequence shown here is derived from an EMBL/GenBank/DDBJ whole genome shotgun (WGS) entry which is preliminary data.</text>
</comment>
<dbReference type="OrthoDB" id="174137at2"/>
<dbReference type="Proteomes" id="UP000238220">
    <property type="component" value="Unassembled WGS sequence"/>
</dbReference>
<evidence type="ECO:0000313" key="5">
    <source>
        <dbReference type="Proteomes" id="UP000238220"/>
    </source>
</evidence>
<evidence type="ECO:0000259" key="3">
    <source>
        <dbReference type="Pfam" id="PF02463"/>
    </source>
</evidence>
<protein>
    <recommendedName>
        <fullName evidence="3">RecF/RecN/SMC N-terminal domain-containing protein</fullName>
    </recommendedName>
</protein>
<keyword evidence="1" id="KW-0175">Coiled coil</keyword>
<evidence type="ECO:0000256" key="2">
    <source>
        <dbReference type="SAM" id="MobiDB-lite"/>
    </source>
</evidence>
<proteinExistence type="predicted"/>
<keyword evidence="5" id="KW-1185">Reference proteome</keyword>
<organism evidence="4 5">
    <name type="scientific">Solimonas fluminis</name>
    <dbReference type="NCBI Taxonomy" id="2086571"/>
    <lineage>
        <taxon>Bacteria</taxon>
        <taxon>Pseudomonadati</taxon>
        <taxon>Pseudomonadota</taxon>
        <taxon>Gammaproteobacteria</taxon>
        <taxon>Nevskiales</taxon>
        <taxon>Nevskiaceae</taxon>
        <taxon>Solimonas</taxon>
    </lineage>
</organism>
<dbReference type="GO" id="GO:0006302">
    <property type="term" value="P:double-strand break repair"/>
    <property type="evidence" value="ECO:0007669"/>
    <property type="project" value="TreeGrafter"/>
</dbReference>